<comment type="caution">
    <text evidence="10">The sequence shown here is derived from an EMBL/GenBank/DDBJ whole genome shotgun (WGS) entry which is preliminary data.</text>
</comment>
<proteinExistence type="inferred from homology"/>
<reference evidence="10" key="1">
    <citation type="submission" date="2020-10" db="EMBL/GenBank/DDBJ databases">
        <authorList>
            <person name="Gilroy R."/>
        </authorList>
    </citation>
    <scope>NUCLEOTIDE SEQUENCE</scope>
    <source>
        <strain evidence="10">14700</strain>
    </source>
</reference>
<dbReference type="EMBL" id="JADIMF010000019">
    <property type="protein sequence ID" value="MBO8468406.1"/>
    <property type="molecule type" value="Genomic_DNA"/>
</dbReference>
<dbReference type="GO" id="GO:0022625">
    <property type="term" value="C:cytosolic large ribosomal subunit"/>
    <property type="evidence" value="ECO:0007669"/>
    <property type="project" value="UniProtKB-UniRule"/>
</dbReference>
<evidence type="ECO:0000256" key="2">
    <source>
        <dbReference type="ARBA" id="ARBA00022730"/>
    </source>
</evidence>
<keyword evidence="3 6" id="KW-0694">RNA-binding</keyword>
<evidence type="ECO:0000313" key="11">
    <source>
        <dbReference type="Proteomes" id="UP000810292"/>
    </source>
</evidence>
<evidence type="ECO:0000259" key="9">
    <source>
        <dbReference type="Pfam" id="PF00347"/>
    </source>
</evidence>
<dbReference type="GO" id="GO:0002181">
    <property type="term" value="P:cytoplasmic translation"/>
    <property type="evidence" value="ECO:0007669"/>
    <property type="project" value="TreeGrafter"/>
</dbReference>
<dbReference type="Gene3D" id="3.90.930.12">
    <property type="entry name" value="Ribosomal protein L6, alpha-beta domain"/>
    <property type="match status" value="2"/>
</dbReference>
<dbReference type="FunFam" id="3.90.930.12:FF:000001">
    <property type="entry name" value="50S ribosomal protein L6"/>
    <property type="match status" value="1"/>
</dbReference>
<dbReference type="InterPro" id="IPR019906">
    <property type="entry name" value="Ribosomal_uL6_bac-type"/>
</dbReference>
<dbReference type="PANTHER" id="PTHR11655">
    <property type="entry name" value="60S/50S RIBOSOMAL PROTEIN L6/L9"/>
    <property type="match status" value="1"/>
</dbReference>
<dbReference type="InterPro" id="IPR020040">
    <property type="entry name" value="Ribosomal_uL6_a/b-dom"/>
</dbReference>
<dbReference type="InterPro" id="IPR000702">
    <property type="entry name" value="Ribosomal_uL6-like"/>
</dbReference>
<dbReference type="InterPro" id="IPR036789">
    <property type="entry name" value="Ribosomal_uL6-like_a/b-dom_sf"/>
</dbReference>
<comment type="subunit">
    <text evidence="6">Part of the 50S ribosomal subunit.</text>
</comment>
<dbReference type="AlphaFoldDB" id="A0A9D9NCF5"/>
<evidence type="ECO:0000256" key="6">
    <source>
        <dbReference type="HAMAP-Rule" id="MF_01365"/>
    </source>
</evidence>
<accession>A0A9D9NCF5</accession>
<protein>
    <recommendedName>
        <fullName evidence="6">Large ribosomal subunit protein uL6</fullName>
    </recommendedName>
</protein>
<dbReference type="HAMAP" id="MF_01365_B">
    <property type="entry name" value="Ribosomal_uL6_B"/>
    <property type="match status" value="1"/>
</dbReference>
<dbReference type="PROSITE" id="PS00525">
    <property type="entry name" value="RIBOSOMAL_L6_1"/>
    <property type="match status" value="1"/>
</dbReference>
<evidence type="ECO:0000313" key="10">
    <source>
        <dbReference type="EMBL" id="MBO8468406.1"/>
    </source>
</evidence>
<dbReference type="GO" id="GO:0019843">
    <property type="term" value="F:rRNA binding"/>
    <property type="evidence" value="ECO:0007669"/>
    <property type="project" value="UniProtKB-UniRule"/>
</dbReference>
<comment type="function">
    <text evidence="6 8">This protein binds to the 23S rRNA, and is important in its secondary structure. It is located near the subunit interface in the base of the L7/L12 stalk, and near the tRNA binding site of the peptidyltransferase center.</text>
</comment>
<dbReference type="Pfam" id="PF00347">
    <property type="entry name" value="Ribosomal_L6"/>
    <property type="match status" value="2"/>
</dbReference>
<dbReference type="GO" id="GO:0003735">
    <property type="term" value="F:structural constituent of ribosome"/>
    <property type="evidence" value="ECO:0007669"/>
    <property type="project" value="UniProtKB-UniRule"/>
</dbReference>
<keyword evidence="5 6" id="KW-0687">Ribonucleoprotein</keyword>
<evidence type="ECO:0000256" key="4">
    <source>
        <dbReference type="ARBA" id="ARBA00022980"/>
    </source>
</evidence>
<dbReference type="Proteomes" id="UP000810292">
    <property type="component" value="Unassembled WGS sequence"/>
</dbReference>
<keyword evidence="2 6" id="KW-0699">rRNA-binding</keyword>
<dbReference type="PRINTS" id="PR00059">
    <property type="entry name" value="RIBOSOMALL6"/>
</dbReference>
<keyword evidence="4 6" id="KW-0689">Ribosomal protein</keyword>
<reference evidence="10" key="2">
    <citation type="journal article" date="2021" name="PeerJ">
        <title>Extensive microbial diversity within the chicken gut microbiome revealed by metagenomics and culture.</title>
        <authorList>
            <person name="Gilroy R."/>
            <person name="Ravi A."/>
            <person name="Getino M."/>
            <person name="Pursley I."/>
            <person name="Horton D.L."/>
            <person name="Alikhan N.F."/>
            <person name="Baker D."/>
            <person name="Gharbi K."/>
            <person name="Hall N."/>
            <person name="Watson M."/>
            <person name="Adriaenssens E.M."/>
            <person name="Foster-Nyarko E."/>
            <person name="Jarju S."/>
            <person name="Secka A."/>
            <person name="Antonio M."/>
            <person name="Oren A."/>
            <person name="Chaudhuri R.R."/>
            <person name="La Ragione R."/>
            <person name="Hildebrand F."/>
            <person name="Pallen M.J."/>
        </authorList>
    </citation>
    <scope>NUCLEOTIDE SEQUENCE</scope>
    <source>
        <strain evidence="10">14700</strain>
    </source>
</reference>
<evidence type="ECO:0000256" key="3">
    <source>
        <dbReference type="ARBA" id="ARBA00022884"/>
    </source>
</evidence>
<dbReference type="SUPFAM" id="SSF56053">
    <property type="entry name" value="Ribosomal protein L6"/>
    <property type="match status" value="2"/>
</dbReference>
<dbReference type="PIRSF" id="PIRSF002162">
    <property type="entry name" value="Ribosomal_L6"/>
    <property type="match status" value="1"/>
</dbReference>
<evidence type="ECO:0000256" key="5">
    <source>
        <dbReference type="ARBA" id="ARBA00023274"/>
    </source>
</evidence>
<feature type="domain" description="Large ribosomal subunit protein uL6 alpha-beta" evidence="9">
    <location>
        <begin position="91"/>
        <end position="164"/>
    </location>
</feature>
<name>A0A9D9NCF5_9SPIO</name>
<comment type="similarity">
    <text evidence="1 6 7">Belongs to the universal ribosomal protein uL6 family.</text>
</comment>
<dbReference type="InterPro" id="IPR002358">
    <property type="entry name" value="Ribosomal_uL6_CS"/>
</dbReference>
<evidence type="ECO:0000256" key="1">
    <source>
        <dbReference type="ARBA" id="ARBA00009356"/>
    </source>
</evidence>
<gene>
    <name evidence="6 10" type="primary">rplF</name>
    <name evidence="10" type="ORF">IAA72_01295</name>
</gene>
<sequence length="180" mass="19699">MSRIGKLPVQIPEKVTVNVNNGLVSVTGPKGSLELQTRPEVTIEVQNNEVVVTRHNDEKASRSYHGLYRQLVRNMIQGVTTGFQKVLLINGVGYRAEVKDNILTLNLGYSLPIEYIIPEGISITADGPAKLTVSGISKEKVGKCAAEIRSLRGPEPYKGKGIKYEDETIRRKVGKSGGKK</sequence>
<evidence type="ECO:0000256" key="7">
    <source>
        <dbReference type="RuleBase" id="RU003869"/>
    </source>
</evidence>
<dbReference type="NCBIfam" id="TIGR03654">
    <property type="entry name" value="L6_bact"/>
    <property type="match status" value="1"/>
</dbReference>
<organism evidence="10 11">
    <name type="scientific">Candidatus Ornithospirochaeta stercoravium</name>
    <dbReference type="NCBI Taxonomy" id="2840897"/>
    <lineage>
        <taxon>Bacteria</taxon>
        <taxon>Pseudomonadati</taxon>
        <taxon>Spirochaetota</taxon>
        <taxon>Spirochaetia</taxon>
        <taxon>Spirochaetales</taxon>
        <taxon>Spirochaetaceae</taxon>
        <taxon>Spirochaetaceae incertae sedis</taxon>
        <taxon>Candidatus Ornithospirochaeta</taxon>
    </lineage>
</organism>
<dbReference type="FunFam" id="3.90.930.12:FF:000002">
    <property type="entry name" value="50S ribosomal protein L6"/>
    <property type="match status" value="1"/>
</dbReference>
<dbReference type="PANTHER" id="PTHR11655:SF14">
    <property type="entry name" value="LARGE RIBOSOMAL SUBUNIT PROTEIN UL6M"/>
    <property type="match status" value="1"/>
</dbReference>
<feature type="domain" description="Large ribosomal subunit protein uL6 alpha-beta" evidence="9">
    <location>
        <begin position="11"/>
        <end position="82"/>
    </location>
</feature>
<evidence type="ECO:0000256" key="8">
    <source>
        <dbReference type="RuleBase" id="RU003870"/>
    </source>
</evidence>